<dbReference type="PANTHER" id="PTHR43355:SF2">
    <property type="entry name" value="FLAVIN REDUCTASE (NADPH)"/>
    <property type="match status" value="1"/>
</dbReference>
<dbReference type="InParanoid" id="F6WNP9"/>
<reference evidence="2" key="3">
    <citation type="submission" date="2025-08" db="UniProtKB">
        <authorList>
            <consortium name="Ensembl"/>
        </authorList>
    </citation>
    <scope>IDENTIFICATION</scope>
</reference>
<dbReference type="SUPFAM" id="SSF51735">
    <property type="entry name" value="NAD(P)-binding Rossmann-fold domains"/>
    <property type="match status" value="1"/>
</dbReference>
<dbReference type="Pfam" id="PF13460">
    <property type="entry name" value="NAD_binding_10"/>
    <property type="match status" value="1"/>
</dbReference>
<dbReference type="FunCoup" id="F6WNP9">
    <property type="interactions" value="17"/>
</dbReference>
<dbReference type="Ensembl" id="ENSCINT00000018705.3">
    <property type="protein sequence ID" value="ENSCINP00000018705.3"/>
    <property type="gene ID" value="ENSCING00000009200.3"/>
</dbReference>
<dbReference type="GeneTree" id="ENSGT00390000014810"/>
<keyword evidence="3" id="KW-1185">Reference proteome</keyword>
<reference evidence="2" key="2">
    <citation type="journal article" date="2008" name="Genome Biol.">
        <title>Improved genome assembly and evidence-based global gene model set for the chordate Ciona intestinalis: new insight into intron and operon populations.</title>
        <authorList>
            <person name="Satou Y."/>
            <person name="Mineta K."/>
            <person name="Ogasawara M."/>
            <person name="Sasakura Y."/>
            <person name="Shoguchi E."/>
            <person name="Ueno K."/>
            <person name="Yamada L."/>
            <person name="Matsumoto J."/>
            <person name="Wasserscheid J."/>
            <person name="Dewar K."/>
            <person name="Wiley G.B."/>
            <person name="Macmil S.L."/>
            <person name="Roe B.A."/>
            <person name="Zeller R.W."/>
            <person name="Hastings K.E."/>
            <person name="Lemaire P."/>
            <person name="Lindquist E."/>
            <person name="Endo T."/>
            <person name="Hotta K."/>
            <person name="Inaba K."/>
        </authorList>
    </citation>
    <scope>NUCLEOTIDE SEQUENCE [LARGE SCALE GENOMIC DNA]</scope>
    <source>
        <strain evidence="2">wild type</strain>
    </source>
</reference>
<dbReference type="InterPro" id="IPR016040">
    <property type="entry name" value="NAD(P)-bd_dom"/>
</dbReference>
<evidence type="ECO:0000259" key="1">
    <source>
        <dbReference type="Pfam" id="PF13460"/>
    </source>
</evidence>
<sequence length="222" mass="24367">MKNLIVFGGTGRSGLAVLEQAADELDIQVTAFVRTPTKIPGHVRSKILVVQGDVLKKEEVSDAIKGKDAVISCLGNGFSLMPTTVISRGIGNIIEGMRENNVKQIVVVGVAFLLPNGYFTPFFMKGIVNDHARMINILKKAKDLDWVIVAPPEISDQPFTNEYTTTLNKNAPEYVVSTQDLAHWLLRCIKDDKLMNESCHQMVGISSKLPLKNWLSTTSGIS</sequence>
<dbReference type="OMA" id="ACKKIAI"/>
<dbReference type="Proteomes" id="UP000008144">
    <property type="component" value="Chromosome 5"/>
</dbReference>
<protein>
    <recommendedName>
        <fullName evidence="1">NAD(P)-binding domain-containing protein</fullName>
    </recommendedName>
</protein>
<proteinExistence type="predicted"/>
<organism evidence="2 3">
    <name type="scientific">Ciona intestinalis</name>
    <name type="common">Transparent sea squirt</name>
    <name type="synonym">Ascidia intestinalis</name>
    <dbReference type="NCBI Taxonomy" id="7719"/>
    <lineage>
        <taxon>Eukaryota</taxon>
        <taxon>Metazoa</taxon>
        <taxon>Chordata</taxon>
        <taxon>Tunicata</taxon>
        <taxon>Ascidiacea</taxon>
        <taxon>Phlebobranchia</taxon>
        <taxon>Cionidae</taxon>
        <taxon>Ciona</taxon>
    </lineage>
</organism>
<dbReference type="AlphaFoldDB" id="F6WNP9"/>
<dbReference type="STRING" id="7719.ENSCINP00000018705"/>
<dbReference type="GO" id="GO:0042602">
    <property type="term" value="F:riboflavin reductase (NADPH) activity"/>
    <property type="evidence" value="ECO:0000318"/>
    <property type="project" value="GO_Central"/>
</dbReference>
<name>F6WNP9_CIOIN</name>
<dbReference type="InterPro" id="IPR036291">
    <property type="entry name" value="NAD(P)-bd_dom_sf"/>
</dbReference>
<reference evidence="3" key="1">
    <citation type="journal article" date="2002" name="Science">
        <title>The draft genome of Ciona intestinalis: insights into chordate and vertebrate origins.</title>
        <authorList>
            <person name="Dehal P."/>
            <person name="Satou Y."/>
            <person name="Campbell R.K."/>
            <person name="Chapman J."/>
            <person name="Degnan B."/>
            <person name="De Tomaso A."/>
            <person name="Davidson B."/>
            <person name="Di Gregorio A."/>
            <person name="Gelpke M."/>
            <person name="Goodstein D.M."/>
            <person name="Harafuji N."/>
            <person name="Hastings K.E."/>
            <person name="Ho I."/>
            <person name="Hotta K."/>
            <person name="Huang W."/>
            <person name="Kawashima T."/>
            <person name="Lemaire P."/>
            <person name="Martinez D."/>
            <person name="Meinertzhagen I.A."/>
            <person name="Necula S."/>
            <person name="Nonaka M."/>
            <person name="Putnam N."/>
            <person name="Rash S."/>
            <person name="Saiga H."/>
            <person name="Satake M."/>
            <person name="Terry A."/>
            <person name="Yamada L."/>
            <person name="Wang H.G."/>
            <person name="Awazu S."/>
            <person name="Azumi K."/>
            <person name="Boore J."/>
            <person name="Branno M."/>
            <person name="Chin-Bow S."/>
            <person name="DeSantis R."/>
            <person name="Doyle S."/>
            <person name="Francino P."/>
            <person name="Keys D.N."/>
            <person name="Haga S."/>
            <person name="Hayashi H."/>
            <person name="Hino K."/>
            <person name="Imai K.S."/>
            <person name="Inaba K."/>
            <person name="Kano S."/>
            <person name="Kobayashi K."/>
            <person name="Kobayashi M."/>
            <person name="Lee B.I."/>
            <person name="Makabe K.W."/>
            <person name="Manohar C."/>
            <person name="Matassi G."/>
            <person name="Medina M."/>
            <person name="Mochizuki Y."/>
            <person name="Mount S."/>
            <person name="Morishita T."/>
            <person name="Miura S."/>
            <person name="Nakayama A."/>
            <person name="Nishizaka S."/>
            <person name="Nomoto H."/>
            <person name="Ohta F."/>
            <person name="Oishi K."/>
            <person name="Rigoutsos I."/>
            <person name="Sano M."/>
            <person name="Sasaki A."/>
            <person name="Sasakura Y."/>
            <person name="Shoguchi E."/>
            <person name="Shin-i T."/>
            <person name="Spagnuolo A."/>
            <person name="Stainier D."/>
            <person name="Suzuki M.M."/>
            <person name="Tassy O."/>
            <person name="Takatori N."/>
            <person name="Tokuoka M."/>
            <person name="Yagi K."/>
            <person name="Yoshizaki F."/>
            <person name="Wada S."/>
            <person name="Zhang C."/>
            <person name="Hyatt P.D."/>
            <person name="Larimer F."/>
            <person name="Detter C."/>
            <person name="Doggett N."/>
            <person name="Glavina T."/>
            <person name="Hawkins T."/>
            <person name="Richardson P."/>
            <person name="Lucas S."/>
            <person name="Kohara Y."/>
            <person name="Levine M."/>
            <person name="Satoh N."/>
            <person name="Rokhsar D.S."/>
        </authorList>
    </citation>
    <scope>NUCLEOTIDE SEQUENCE [LARGE SCALE GENOMIC DNA]</scope>
</reference>
<dbReference type="PANTHER" id="PTHR43355">
    <property type="entry name" value="FLAVIN REDUCTASE (NADPH)"/>
    <property type="match status" value="1"/>
</dbReference>
<dbReference type="HOGENOM" id="CLU_025711_2_0_1"/>
<accession>F6WNP9</accession>
<evidence type="ECO:0000313" key="2">
    <source>
        <dbReference type="Ensembl" id="ENSCINP00000018705.3"/>
    </source>
</evidence>
<evidence type="ECO:0000313" key="3">
    <source>
        <dbReference type="Proteomes" id="UP000008144"/>
    </source>
</evidence>
<dbReference type="InterPro" id="IPR051606">
    <property type="entry name" value="Polyketide_Oxido-like"/>
</dbReference>
<dbReference type="Gene3D" id="3.40.50.720">
    <property type="entry name" value="NAD(P)-binding Rossmann-like Domain"/>
    <property type="match status" value="1"/>
</dbReference>
<dbReference type="EMBL" id="EAAA01002226">
    <property type="status" value="NOT_ANNOTATED_CDS"/>
    <property type="molecule type" value="Genomic_DNA"/>
</dbReference>
<reference evidence="2" key="4">
    <citation type="submission" date="2025-09" db="UniProtKB">
        <authorList>
            <consortium name="Ensembl"/>
        </authorList>
    </citation>
    <scope>IDENTIFICATION</scope>
</reference>
<dbReference type="GO" id="GO:0004074">
    <property type="term" value="F:biliverdin reductase [NAD(P)H] activity"/>
    <property type="evidence" value="ECO:0000318"/>
    <property type="project" value="GO_Central"/>
</dbReference>
<feature type="domain" description="NAD(P)-binding" evidence="1">
    <location>
        <begin position="8"/>
        <end position="191"/>
    </location>
</feature>